<organism evidence="1 2">
    <name type="scientific">Necator americanus</name>
    <name type="common">Human hookworm</name>
    <dbReference type="NCBI Taxonomy" id="51031"/>
    <lineage>
        <taxon>Eukaryota</taxon>
        <taxon>Metazoa</taxon>
        <taxon>Ecdysozoa</taxon>
        <taxon>Nematoda</taxon>
        <taxon>Chromadorea</taxon>
        <taxon>Rhabditida</taxon>
        <taxon>Rhabditina</taxon>
        <taxon>Rhabditomorpha</taxon>
        <taxon>Strongyloidea</taxon>
        <taxon>Ancylostomatidae</taxon>
        <taxon>Bunostominae</taxon>
        <taxon>Necator</taxon>
    </lineage>
</organism>
<dbReference type="EMBL" id="JAVFWL010000006">
    <property type="protein sequence ID" value="KAK6762463.1"/>
    <property type="molecule type" value="Genomic_DNA"/>
</dbReference>
<evidence type="ECO:0000313" key="1">
    <source>
        <dbReference type="EMBL" id="KAK6762463.1"/>
    </source>
</evidence>
<proteinExistence type="predicted"/>
<accession>A0ABR1EIQ0</accession>
<sequence length="151" mass="17085">MSFHTEKIVPIGAFLEILDVAFFPGIGAQLSQNSLQSRAWLCLKWHDGPSDWDQGRTLTSFTHLCSPNEASEGPVSISIAGFTSLLRVHPFLQLHRALGGFDTTITQDVVCVTVLTRNVYQYMKKRPKQQLRLQITDEPTLHKYDRRNGTE</sequence>
<name>A0ABR1EIQ0_NECAM</name>
<dbReference type="Proteomes" id="UP001303046">
    <property type="component" value="Unassembled WGS sequence"/>
</dbReference>
<gene>
    <name evidence="1" type="primary">Necator_chrX.g23419</name>
    <name evidence="1" type="ORF">RB195_023256</name>
</gene>
<comment type="caution">
    <text evidence="1">The sequence shown here is derived from an EMBL/GenBank/DDBJ whole genome shotgun (WGS) entry which is preliminary data.</text>
</comment>
<reference evidence="1 2" key="1">
    <citation type="submission" date="2023-08" db="EMBL/GenBank/DDBJ databases">
        <title>A Necator americanus chromosomal reference genome.</title>
        <authorList>
            <person name="Ilik V."/>
            <person name="Petrzelkova K.J."/>
            <person name="Pardy F."/>
            <person name="Fuh T."/>
            <person name="Niatou-Singa F.S."/>
            <person name="Gouil Q."/>
            <person name="Baker L."/>
            <person name="Ritchie M.E."/>
            <person name="Jex A.R."/>
            <person name="Gazzola D."/>
            <person name="Li H."/>
            <person name="Toshio Fujiwara R."/>
            <person name="Zhan B."/>
            <person name="Aroian R.V."/>
            <person name="Pafco B."/>
            <person name="Schwarz E.M."/>
        </authorList>
    </citation>
    <scope>NUCLEOTIDE SEQUENCE [LARGE SCALE GENOMIC DNA]</scope>
    <source>
        <strain evidence="1 2">Aroian</strain>
        <tissue evidence="1">Whole animal</tissue>
    </source>
</reference>
<evidence type="ECO:0000313" key="2">
    <source>
        <dbReference type="Proteomes" id="UP001303046"/>
    </source>
</evidence>
<protein>
    <submittedName>
        <fullName evidence="1">Uncharacterized protein</fullName>
    </submittedName>
</protein>
<keyword evidence="2" id="KW-1185">Reference proteome</keyword>